<name>A0ABW4I0T4_9SPHN</name>
<dbReference type="InterPro" id="IPR036412">
    <property type="entry name" value="HAD-like_sf"/>
</dbReference>
<dbReference type="InterPro" id="IPR023214">
    <property type="entry name" value="HAD_sf"/>
</dbReference>
<organism evidence="5 6">
    <name type="scientific">Sphingomonas tabacisoli</name>
    <dbReference type="NCBI Taxonomy" id="2249466"/>
    <lineage>
        <taxon>Bacteria</taxon>
        <taxon>Pseudomonadati</taxon>
        <taxon>Pseudomonadota</taxon>
        <taxon>Alphaproteobacteria</taxon>
        <taxon>Sphingomonadales</taxon>
        <taxon>Sphingomonadaceae</taxon>
        <taxon>Sphingomonas</taxon>
    </lineage>
</organism>
<dbReference type="SUPFAM" id="SSF56784">
    <property type="entry name" value="HAD-like"/>
    <property type="match status" value="1"/>
</dbReference>
<dbReference type="EMBL" id="JBHUDY010000001">
    <property type="protein sequence ID" value="MFD1610655.1"/>
    <property type="molecule type" value="Genomic_DNA"/>
</dbReference>
<gene>
    <name evidence="5" type="ORF">ACFSCW_02440</name>
</gene>
<proteinExistence type="inferred from homology"/>
<dbReference type="GO" id="GO:0016787">
    <property type="term" value="F:hydrolase activity"/>
    <property type="evidence" value="ECO:0007669"/>
    <property type="project" value="UniProtKB-KW"/>
</dbReference>
<dbReference type="Pfam" id="PF13419">
    <property type="entry name" value="HAD_2"/>
    <property type="match status" value="1"/>
</dbReference>
<dbReference type="Gene3D" id="3.40.50.1000">
    <property type="entry name" value="HAD superfamily/HAD-like"/>
    <property type="match status" value="1"/>
</dbReference>
<keyword evidence="3" id="KW-0479">Metal-binding</keyword>
<protein>
    <submittedName>
        <fullName evidence="5">HAD family hydrolase</fullName>
    </submittedName>
</protein>
<sequence>MRFDGIIFDFDGVLLESEAAGNEHLAELLTELGFPHSREEALTHYTGLSGPDFIGAIEQRVGHALPAAFFDARAEEDARMLAQGLDEVAGAVAFVRSLPRDWPKAVASSSSTEWLYAHLRHLGLEDAFGDKVFSGKEHVARGKPAPDLYHHAAQAIGIDIARAVIIEDSVVGVTGAVASGAHVIGLVAGSHILPGHVEQLRALGVHDIATSFEEVARLIA</sequence>
<dbReference type="PANTHER" id="PTHR46193">
    <property type="entry name" value="6-PHOSPHOGLUCONATE PHOSPHATASE"/>
    <property type="match status" value="1"/>
</dbReference>
<comment type="cofactor">
    <cofactor evidence="1">
        <name>Mg(2+)</name>
        <dbReference type="ChEBI" id="CHEBI:18420"/>
    </cofactor>
</comment>
<dbReference type="InterPro" id="IPR041492">
    <property type="entry name" value="HAD_2"/>
</dbReference>
<keyword evidence="4" id="KW-0460">Magnesium</keyword>
<comment type="caution">
    <text evidence="5">The sequence shown here is derived from an EMBL/GenBank/DDBJ whole genome shotgun (WGS) entry which is preliminary data.</text>
</comment>
<keyword evidence="5" id="KW-0378">Hydrolase</keyword>
<comment type="similarity">
    <text evidence="2">Belongs to the HAD-like hydrolase superfamily. CbbY/CbbZ/Gph/YieH family.</text>
</comment>
<evidence type="ECO:0000313" key="6">
    <source>
        <dbReference type="Proteomes" id="UP001597115"/>
    </source>
</evidence>
<dbReference type="InterPro" id="IPR051600">
    <property type="entry name" value="Beta-PGM-like"/>
</dbReference>
<dbReference type="NCBIfam" id="TIGR01509">
    <property type="entry name" value="HAD-SF-IA-v3"/>
    <property type="match status" value="1"/>
</dbReference>
<dbReference type="InterPro" id="IPR006439">
    <property type="entry name" value="HAD-SF_hydro_IA"/>
</dbReference>
<evidence type="ECO:0000313" key="5">
    <source>
        <dbReference type="EMBL" id="MFD1610655.1"/>
    </source>
</evidence>
<evidence type="ECO:0000256" key="2">
    <source>
        <dbReference type="ARBA" id="ARBA00006171"/>
    </source>
</evidence>
<keyword evidence="6" id="KW-1185">Reference proteome</keyword>
<evidence type="ECO:0000256" key="3">
    <source>
        <dbReference type="ARBA" id="ARBA00022723"/>
    </source>
</evidence>
<evidence type="ECO:0000256" key="4">
    <source>
        <dbReference type="ARBA" id="ARBA00022842"/>
    </source>
</evidence>
<dbReference type="Gene3D" id="1.10.150.240">
    <property type="entry name" value="Putative phosphatase, domain 2"/>
    <property type="match status" value="1"/>
</dbReference>
<dbReference type="RefSeq" id="WP_380886526.1">
    <property type="nucleotide sequence ID" value="NZ_JBHUDY010000001.1"/>
</dbReference>
<dbReference type="InterPro" id="IPR023198">
    <property type="entry name" value="PGP-like_dom2"/>
</dbReference>
<dbReference type="Proteomes" id="UP001597115">
    <property type="component" value="Unassembled WGS sequence"/>
</dbReference>
<reference evidence="6" key="1">
    <citation type="journal article" date="2019" name="Int. J. Syst. Evol. Microbiol.">
        <title>The Global Catalogue of Microorganisms (GCM) 10K type strain sequencing project: providing services to taxonomists for standard genome sequencing and annotation.</title>
        <authorList>
            <consortium name="The Broad Institute Genomics Platform"/>
            <consortium name="The Broad Institute Genome Sequencing Center for Infectious Disease"/>
            <person name="Wu L."/>
            <person name="Ma J."/>
        </authorList>
    </citation>
    <scope>NUCLEOTIDE SEQUENCE [LARGE SCALE GENOMIC DNA]</scope>
    <source>
        <strain evidence="6">CGMCC 1.16275</strain>
    </source>
</reference>
<accession>A0ABW4I0T4</accession>
<dbReference type="SFLD" id="SFLDS00003">
    <property type="entry name" value="Haloacid_Dehalogenase"/>
    <property type="match status" value="1"/>
</dbReference>
<dbReference type="SFLD" id="SFLDG01129">
    <property type="entry name" value="C1.5:_HAD__Beta-PGM__Phosphata"/>
    <property type="match status" value="1"/>
</dbReference>
<dbReference type="PANTHER" id="PTHR46193:SF10">
    <property type="entry name" value="6-PHOSPHOGLUCONATE PHOSPHATASE"/>
    <property type="match status" value="1"/>
</dbReference>
<evidence type="ECO:0000256" key="1">
    <source>
        <dbReference type="ARBA" id="ARBA00001946"/>
    </source>
</evidence>